<evidence type="ECO:0000313" key="3">
    <source>
        <dbReference type="Proteomes" id="UP000078237"/>
    </source>
</evidence>
<dbReference type="InterPro" id="IPR057683">
    <property type="entry name" value="DUF7923"/>
</dbReference>
<dbReference type="Pfam" id="PF25540">
    <property type="entry name" value="DUF7923"/>
    <property type="match status" value="1"/>
</dbReference>
<keyword evidence="3" id="KW-1185">Reference proteome</keyword>
<evidence type="ECO:0000259" key="1">
    <source>
        <dbReference type="Pfam" id="PF25540"/>
    </source>
</evidence>
<dbReference type="Proteomes" id="UP000078237">
    <property type="component" value="Unassembled WGS sequence"/>
</dbReference>
<name>A0A175VUG9_9PEZI</name>
<dbReference type="PANTHER" id="PTHR37543">
    <property type="entry name" value="CCCH ZINC FINGER DNA BINDING PROTEIN (AFU_ORTHOLOGUE AFUA_5G12760)"/>
    <property type="match status" value="1"/>
</dbReference>
<reference evidence="2 3" key="1">
    <citation type="journal article" date="2016" name="Genome Announc.">
        <title>Genome Sequence of Madurella mycetomatis mm55, Isolated from a Human Mycetoma Case in Sudan.</title>
        <authorList>
            <person name="Smit S."/>
            <person name="Derks M.F."/>
            <person name="Bervoets S."/>
            <person name="Fahal A."/>
            <person name="van Leeuwen W."/>
            <person name="van Belkum A."/>
            <person name="van de Sande W.W."/>
        </authorList>
    </citation>
    <scope>NUCLEOTIDE SEQUENCE [LARGE SCALE GENOMIC DNA]</scope>
    <source>
        <strain evidence="3">mm55</strain>
    </source>
</reference>
<feature type="domain" description="DUF7923" evidence="1">
    <location>
        <begin position="77"/>
        <end position="194"/>
    </location>
</feature>
<dbReference type="VEuPathDB" id="FungiDB:MMYC01_208850"/>
<gene>
    <name evidence="2" type="ORF">MMYC01_208850</name>
</gene>
<organism evidence="2 3">
    <name type="scientific">Madurella mycetomatis</name>
    <dbReference type="NCBI Taxonomy" id="100816"/>
    <lineage>
        <taxon>Eukaryota</taxon>
        <taxon>Fungi</taxon>
        <taxon>Dikarya</taxon>
        <taxon>Ascomycota</taxon>
        <taxon>Pezizomycotina</taxon>
        <taxon>Sordariomycetes</taxon>
        <taxon>Sordariomycetidae</taxon>
        <taxon>Sordariales</taxon>
        <taxon>Sordariales incertae sedis</taxon>
        <taxon>Madurella</taxon>
    </lineage>
</organism>
<dbReference type="EMBL" id="LCTW02000317">
    <property type="protein sequence ID" value="KXX74821.1"/>
    <property type="molecule type" value="Genomic_DNA"/>
</dbReference>
<protein>
    <recommendedName>
        <fullName evidence="1">DUF7923 domain-containing protein</fullName>
    </recommendedName>
</protein>
<proteinExistence type="predicted"/>
<dbReference type="PANTHER" id="PTHR37543:SF1">
    <property type="entry name" value="CCCH ZINC FINGER DNA BINDING PROTEIN (AFU_ORTHOLOGUE AFUA_5G12760)"/>
    <property type="match status" value="1"/>
</dbReference>
<evidence type="ECO:0000313" key="2">
    <source>
        <dbReference type="EMBL" id="KXX74821.1"/>
    </source>
</evidence>
<sequence length="197" mass="21882">MANISDEFGVFLDQFRAQTNDNLQRMTELHNKLSDLAGQYTDVRRDLERERVAGRHAQEHAETLEKRLKDVEESVLRSAFVLVLVDADADAYLFDEKYYTGDAAEGGERAAMDLRSSVRHYVQSIDPSLASLPVMAKAFASGEGLAHLLAKVGIAKAGDSQRVLLRFTCGFSQADDMFDFVLVGKGKDRADHKLIGK</sequence>
<comment type="caution">
    <text evidence="2">The sequence shown here is derived from an EMBL/GenBank/DDBJ whole genome shotgun (WGS) entry which is preliminary data.</text>
</comment>
<accession>A0A175VUG9</accession>
<dbReference type="AlphaFoldDB" id="A0A175VUG9"/>
<dbReference type="OrthoDB" id="2270193at2759"/>
<dbReference type="STRING" id="100816.A0A175VUG9"/>